<dbReference type="InterPro" id="IPR025877">
    <property type="entry name" value="MobA-like_NTP_Trfase"/>
</dbReference>
<dbReference type="OrthoDB" id="5298793at2"/>
<organism evidence="3 4">
    <name type="scientific">Xylophilus ampelinus</name>
    <dbReference type="NCBI Taxonomy" id="54067"/>
    <lineage>
        <taxon>Bacteria</taxon>
        <taxon>Pseudomonadati</taxon>
        <taxon>Pseudomonadota</taxon>
        <taxon>Betaproteobacteria</taxon>
        <taxon>Burkholderiales</taxon>
        <taxon>Xylophilus</taxon>
    </lineage>
</organism>
<dbReference type="RefSeq" id="WP_110466689.1">
    <property type="nucleotide sequence ID" value="NZ_JAMOFZ010000001.1"/>
</dbReference>
<feature type="domain" description="MobA-like NTP transferase" evidence="2">
    <location>
        <begin position="48"/>
        <end position="152"/>
    </location>
</feature>
<evidence type="ECO:0000313" key="3">
    <source>
        <dbReference type="EMBL" id="PYE74310.1"/>
    </source>
</evidence>
<evidence type="ECO:0000256" key="1">
    <source>
        <dbReference type="ARBA" id="ARBA00022842"/>
    </source>
</evidence>
<name>A0A318SHK5_9BURK</name>
<dbReference type="InterPro" id="IPR029044">
    <property type="entry name" value="Nucleotide-diphossugar_trans"/>
</dbReference>
<reference evidence="3 4" key="1">
    <citation type="submission" date="2018-06" db="EMBL/GenBank/DDBJ databases">
        <title>Genomic Encyclopedia of Type Strains, Phase III (KMG-III): the genomes of soil and plant-associated and newly described type strains.</title>
        <authorList>
            <person name="Whitman W."/>
        </authorList>
    </citation>
    <scope>NUCLEOTIDE SEQUENCE [LARGE SCALE GENOMIC DNA]</scope>
    <source>
        <strain evidence="3 4">CECT 7646</strain>
    </source>
</reference>
<evidence type="ECO:0000313" key="4">
    <source>
        <dbReference type="Proteomes" id="UP000247540"/>
    </source>
</evidence>
<gene>
    <name evidence="3" type="ORF">DFQ15_12629</name>
</gene>
<accession>A0A318SHK5</accession>
<dbReference type="PANTHER" id="PTHR43777:SF1">
    <property type="entry name" value="MOLYBDENUM COFACTOR CYTIDYLYLTRANSFERASE"/>
    <property type="match status" value="1"/>
</dbReference>
<dbReference type="PANTHER" id="PTHR43777">
    <property type="entry name" value="MOLYBDENUM COFACTOR CYTIDYLYLTRANSFERASE"/>
    <property type="match status" value="1"/>
</dbReference>
<keyword evidence="3" id="KW-0808">Transferase</keyword>
<comment type="caution">
    <text evidence="3">The sequence shown here is derived from an EMBL/GenBank/DDBJ whole genome shotgun (WGS) entry which is preliminary data.</text>
</comment>
<keyword evidence="1" id="KW-0460">Magnesium</keyword>
<keyword evidence="3" id="KW-0548">Nucleotidyltransferase</keyword>
<dbReference type="Proteomes" id="UP000247540">
    <property type="component" value="Unassembled WGS sequence"/>
</dbReference>
<sequence>MPPVAPPLPTVLVLASGKGERFRASGGRVHKLQADLCGRSVLDRTLDAVRASGLPWHLEDAGHPGMGDSVAAAVRATRHAPGWLMLPADLPLIAAATLVSVARTLMAGTAMAVLPWVGGRRAHPVGFAGPLGQELSSLEGKEGARRIISRLDAMKSVANVQLDDVGAVTDIDTIEDLQRAADLLHGRGTAPAA</sequence>
<dbReference type="EMBL" id="QJTC01000026">
    <property type="protein sequence ID" value="PYE74310.1"/>
    <property type="molecule type" value="Genomic_DNA"/>
</dbReference>
<keyword evidence="4" id="KW-1185">Reference proteome</keyword>
<dbReference type="Pfam" id="PF12804">
    <property type="entry name" value="NTP_transf_3"/>
    <property type="match status" value="1"/>
</dbReference>
<dbReference type="GO" id="GO:0016779">
    <property type="term" value="F:nucleotidyltransferase activity"/>
    <property type="evidence" value="ECO:0007669"/>
    <property type="project" value="UniProtKB-KW"/>
</dbReference>
<dbReference type="AlphaFoldDB" id="A0A318SHK5"/>
<dbReference type="SUPFAM" id="SSF53448">
    <property type="entry name" value="Nucleotide-diphospho-sugar transferases"/>
    <property type="match status" value="1"/>
</dbReference>
<dbReference type="Gene3D" id="3.90.550.10">
    <property type="entry name" value="Spore Coat Polysaccharide Biosynthesis Protein SpsA, Chain A"/>
    <property type="match status" value="2"/>
</dbReference>
<protein>
    <submittedName>
        <fullName evidence="3">Molybdenum cofactor cytidylyltransferase</fullName>
    </submittedName>
</protein>
<evidence type="ECO:0000259" key="2">
    <source>
        <dbReference type="Pfam" id="PF12804"/>
    </source>
</evidence>
<proteinExistence type="predicted"/>